<dbReference type="FunFam" id="1.25.10.10:FF:000549">
    <property type="entry name" value="ARM repeat superfamily protein"/>
    <property type="match status" value="1"/>
</dbReference>
<name>A0A830CAB2_9LAMI</name>
<dbReference type="GO" id="GO:0008017">
    <property type="term" value="F:microtubule binding"/>
    <property type="evidence" value="ECO:0007669"/>
    <property type="project" value="InterPro"/>
</dbReference>
<dbReference type="OrthoDB" id="1904066at2759"/>
<dbReference type="InterPro" id="IPR033337">
    <property type="entry name" value="TORTIFOLIA1/SINE1-2"/>
</dbReference>
<protein>
    <submittedName>
        <fullName evidence="3">Microtubule-associated protein spiral2-like</fullName>
    </submittedName>
</protein>
<evidence type="ECO:0000313" key="3">
    <source>
        <dbReference type="EMBL" id="GFP97697.1"/>
    </source>
</evidence>
<keyword evidence="4" id="KW-1185">Reference proteome</keyword>
<dbReference type="SUPFAM" id="SSF48371">
    <property type="entry name" value="ARM repeat"/>
    <property type="match status" value="1"/>
</dbReference>
<evidence type="ECO:0000256" key="1">
    <source>
        <dbReference type="SAM" id="MobiDB-lite"/>
    </source>
</evidence>
<accession>A0A830CAB2</accession>
<dbReference type="InterPro" id="IPR057600">
    <property type="entry name" value="TORTIFOLIA1/SINE1-2_N"/>
</dbReference>
<dbReference type="EMBL" id="BMAC01000499">
    <property type="protein sequence ID" value="GFP97697.1"/>
    <property type="molecule type" value="Genomic_DNA"/>
</dbReference>
<reference evidence="3" key="1">
    <citation type="submission" date="2020-07" db="EMBL/GenBank/DDBJ databases">
        <title>Ethylene signaling mediates host invasion by parasitic plants.</title>
        <authorList>
            <person name="Yoshida S."/>
        </authorList>
    </citation>
    <scope>NUCLEOTIDE SEQUENCE</scope>
    <source>
        <strain evidence="3">Okayama</strain>
    </source>
</reference>
<organism evidence="3 4">
    <name type="scientific">Phtheirospermum japonicum</name>
    <dbReference type="NCBI Taxonomy" id="374723"/>
    <lineage>
        <taxon>Eukaryota</taxon>
        <taxon>Viridiplantae</taxon>
        <taxon>Streptophyta</taxon>
        <taxon>Embryophyta</taxon>
        <taxon>Tracheophyta</taxon>
        <taxon>Spermatophyta</taxon>
        <taxon>Magnoliopsida</taxon>
        <taxon>eudicotyledons</taxon>
        <taxon>Gunneridae</taxon>
        <taxon>Pentapetalae</taxon>
        <taxon>asterids</taxon>
        <taxon>lamiids</taxon>
        <taxon>Lamiales</taxon>
        <taxon>Orobanchaceae</taxon>
        <taxon>Orobanchaceae incertae sedis</taxon>
        <taxon>Phtheirospermum</taxon>
    </lineage>
</organism>
<dbReference type="InterPro" id="IPR016024">
    <property type="entry name" value="ARM-type_fold"/>
</dbReference>
<dbReference type="PANTHER" id="PTHR31355:SF8">
    <property type="entry name" value="TORTIFOLIA1-LIKE PROTEIN 3"/>
    <property type="match status" value="1"/>
</dbReference>
<feature type="region of interest" description="Disordered" evidence="1">
    <location>
        <begin position="667"/>
        <end position="691"/>
    </location>
</feature>
<gene>
    <name evidence="3" type="ORF">PHJA_001913800</name>
</gene>
<dbReference type="Gene3D" id="1.25.10.10">
    <property type="entry name" value="Leucine-rich Repeat Variant"/>
    <property type="match status" value="1"/>
</dbReference>
<comment type="caution">
    <text evidence="3">The sequence shown here is derived from an EMBL/GenBank/DDBJ whole genome shotgun (WGS) entry which is preliminary data.</text>
</comment>
<feature type="domain" description="TORTIFOLIA1/SINE1-2 N-terminal" evidence="2">
    <location>
        <begin position="91"/>
        <end position="365"/>
    </location>
</feature>
<sequence>MNKNNYNSFVKAVQLSKKVGEISGGGHSNTTTSYDSSLQLDDAVSCFLLLRFPIPILCDINMRILGVRAQSSHAPTAKPRNAAGDPAAQARELKHRVLTCLHKLSDRDTHAAAASELESIAKSLPTDALPSFLSSISATDSSDKSPVRRQCVRLISVLSDHHGNSLSPHLSKILSAVVRRLRDPDSSVRSACVAASLSLSSHLTSPPFASITKPFLESLFTEQDSNTQNGAALCLAAVIEGSGNPDFGSLRKLLPRLEKLAKCESFKSKAAILALIGSVGGVKGVLNGGGKNVTKNLVMCLMEFLSSEDWAARKAGAEALIKIAAVEKEALWEHKASCLKTFEAKRFDKVKVARETMNQLIESWKGIPDFPDEVSPPPVSQASSKENASDGRHHQCSKTSIGISSPQVGKIKTPNFANGSPASTARRRISVGGNGNRTSPPMFRKLDRNNPSSSKVEIAAHTGSSGPAVSEDDNTLDRDVRVSEIEEERKQFAKPEIRRALFKEKYEAASVVVSNETGDIGMNQRDYEDLSLIRKQLVQIESQQSNLLDVLQRFIGSSQNGIHALEARVHDVELALDEISFDLALSNGRMSRNDAVCCKLPGTDFLSSKLWKKPETRSSTSRLPTASCGTPSVGAIPSIPRKNEEAERFPLQNRRYDFRGGRGLIMNPLAENPRGPQGLPEVSSNHHKTAV</sequence>
<evidence type="ECO:0000259" key="2">
    <source>
        <dbReference type="Pfam" id="PF24714"/>
    </source>
</evidence>
<dbReference type="Pfam" id="PF24714">
    <property type="entry name" value="TOR1L1_N"/>
    <property type="match status" value="1"/>
</dbReference>
<dbReference type="AlphaFoldDB" id="A0A830CAB2"/>
<evidence type="ECO:0000313" key="4">
    <source>
        <dbReference type="Proteomes" id="UP000653305"/>
    </source>
</evidence>
<dbReference type="Proteomes" id="UP000653305">
    <property type="component" value="Unassembled WGS sequence"/>
</dbReference>
<dbReference type="PANTHER" id="PTHR31355">
    <property type="entry name" value="MICROTUBULE-ASSOCIATED PROTEIN TORTIFOLIA1"/>
    <property type="match status" value="1"/>
</dbReference>
<proteinExistence type="predicted"/>
<feature type="region of interest" description="Disordered" evidence="1">
    <location>
        <begin position="366"/>
        <end position="453"/>
    </location>
</feature>
<feature type="compositionally biased region" description="Polar residues" evidence="1">
    <location>
        <begin position="397"/>
        <end position="407"/>
    </location>
</feature>
<dbReference type="GO" id="GO:0005874">
    <property type="term" value="C:microtubule"/>
    <property type="evidence" value="ECO:0007669"/>
    <property type="project" value="InterPro"/>
</dbReference>
<dbReference type="InterPro" id="IPR011989">
    <property type="entry name" value="ARM-like"/>
</dbReference>